<gene>
    <name evidence="3" type="ORF">F7D95_09690</name>
</gene>
<sequence>MERSIYNKLVEWKNKQNHKPLILNGARQVGKTYILQEFGKREYKKLAFFSLDRNQKAAEVFEKGGTTADILMALSAISQVDITPNDTLMVLDEIQDCPKALEALKFFCEDAPDIHIIVAGSLLGISLHSGVSYPVGKVEELRLYPMNFIEFLDAMGKAKLASILKEGNWNVINLLETELISLLRQYYYVGGMPAAVLAHIEQKGLQEVRSIQKQIIQDYRRDFSKHAPDREVPRINMVWDSIPAQLAKENKKFIYGAVKKSARAADFELAIQWLIDAGLAYKVQRVNTPRLPFKFYEDLNAFKLFMLDVGLMGAMAETSAESMLVGDGIFSEYKGAFTELYVFTQLKSQDISLYYHAVDNSTIEIDFLAQWHDRVIPIEVKAEVNVKAKSLRTFITNNPELKGLRYSMLPYKDQDWMINVPLYACLTPFDKLPSII</sequence>
<dbReference type="Pfam" id="PF13635">
    <property type="entry name" value="DUF4143"/>
    <property type="match status" value="1"/>
</dbReference>
<dbReference type="GO" id="GO:0005524">
    <property type="term" value="F:ATP binding"/>
    <property type="evidence" value="ECO:0007669"/>
    <property type="project" value="UniProtKB-KW"/>
</dbReference>
<protein>
    <submittedName>
        <fullName evidence="3">ATP-binding protein</fullName>
    </submittedName>
</protein>
<dbReference type="EMBL" id="VZCW01000247">
    <property type="protein sequence ID" value="MQN13080.1"/>
    <property type="molecule type" value="Genomic_DNA"/>
</dbReference>
<dbReference type="SUPFAM" id="SSF52540">
    <property type="entry name" value="P-loop containing nucleoside triphosphate hydrolases"/>
    <property type="match status" value="1"/>
</dbReference>
<feature type="domain" description="AAA" evidence="1">
    <location>
        <begin position="18"/>
        <end position="152"/>
    </location>
</feature>
<dbReference type="RefSeq" id="WP_153128730.1">
    <property type="nucleotide sequence ID" value="NZ_VZCW01000247.1"/>
</dbReference>
<dbReference type="InterPro" id="IPR025420">
    <property type="entry name" value="DUF4143"/>
</dbReference>
<keyword evidence="3" id="KW-0547">Nucleotide-binding</keyword>
<dbReference type="Proteomes" id="UP000442105">
    <property type="component" value="Unassembled WGS sequence"/>
</dbReference>
<evidence type="ECO:0000259" key="2">
    <source>
        <dbReference type="Pfam" id="PF13635"/>
    </source>
</evidence>
<comment type="caution">
    <text evidence="3">The sequence shown here is derived from an EMBL/GenBank/DDBJ whole genome shotgun (WGS) entry which is preliminary data.</text>
</comment>
<name>A0AA90UG36_9BACT</name>
<organism evidence="3 4">
    <name type="scientific">Segatella copri</name>
    <dbReference type="NCBI Taxonomy" id="165179"/>
    <lineage>
        <taxon>Bacteria</taxon>
        <taxon>Pseudomonadati</taxon>
        <taxon>Bacteroidota</taxon>
        <taxon>Bacteroidia</taxon>
        <taxon>Bacteroidales</taxon>
        <taxon>Prevotellaceae</taxon>
        <taxon>Segatella</taxon>
    </lineage>
</organism>
<dbReference type="PANTHER" id="PTHR33295">
    <property type="entry name" value="ATPASE"/>
    <property type="match status" value="1"/>
</dbReference>
<reference evidence="4" key="1">
    <citation type="submission" date="2019-09" db="EMBL/GenBank/DDBJ databases">
        <title>Distinct polysaccharide growth profiles of human intestinal Prevotella copri isolates.</title>
        <authorList>
            <person name="Fehlner-Peach H."/>
            <person name="Magnabosco C."/>
            <person name="Raghavan V."/>
            <person name="Scher J.U."/>
            <person name="Tett A."/>
            <person name="Cox L.M."/>
            <person name="Gottsegen C."/>
            <person name="Watters A."/>
            <person name="Wiltshire- Gordon J.D."/>
            <person name="Segata N."/>
            <person name="Bonneau R."/>
            <person name="Littman D.R."/>
        </authorList>
    </citation>
    <scope>NUCLEOTIDE SEQUENCE [LARGE SCALE GENOMIC DNA]</scope>
    <source>
        <strain evidence="4">iAQ1179</strain>
    </source>
</reference>
<accession>A0AA90UG36</accession>
<dbReference type="InterPro" id="IPR027417">
    <property type="entry name" value="P-loop_NTPase"/>
</dbReference>
<dbReference type="AlphaFoldDB" id="A0AA90UG36"/>
<dbReference type="InterPro" id="IPR041682">
    <property type="entry name" value="AAA_14"/>
</dbReference>
<proteinExistence type="predicted"/>
<evidence type="ECO:0000313" key="3">
    <source>
        <dbReference type="EMBL" id="MQN13080.1"/>
    </source>
</evidence>
<evidence type="ECO:0000259" key="1">
    <source>
        <dbReference type="Pfam" id="PF13173"/>
    </source>
</evidence>
<evidence type="ECO:0000313" key="4">
    <source>
        <dbReference type="Proteomes" id="UP000442105"/>
    </source>
</evidence>
<dbReference type="PANTHER" id="PTHR33295:SF7">
    <property type="entry name" value="ATPASE"/>
    <property type="match status" value="1"/>
</dbReference>
<keyword evidence="3" id="KW-0067">ATP-binding</keyword>
<feature type="domain" description="DUF4143" evidence="2">
    <location>
        <begin position="220"/>
        <end position="382"/>
    </location>
</feature>
<dbReference type="Pfam" id="PF13173">
    <property type="entry name" value="AAA_14"/>
    <property type="match status" value="1"/>
</dbReference>